<comment type="caution">
    <text evidence="2">The sequence shown here is derived from an EMBL/GenBank/DDBJ whole genome shotgun (WGS) entry which is preliminary data.</text>
</comment>
<name>A0ABT6C3Z3_9MICO</name>
<sequence length="119" mass="13214">MTQNPLSIVAGFDAAVDRAWATVDVREDLAHALRSHRRQLRPSGAAPSRDLVARDNAGRRLPAHLVVKPANAFPPDWWWARNGGWLTTRARPAWRYERRGGSADREGVPTSRGVSDRPG</sequence>
<dbReference type="EMBL" id="JAROAV010000012">
    <property type="protein sequence ID" value="MDF8263528.1"/>
    <property type="molecule type" value="Genomic_DNA"/>
</dbReference>
<gene>
    <name evidence="2" type="ORF">P4R38_04615</name>
</gene>
<keyword evidence="3" id="KW-1185">Reference proteome</keyword>
<evidence type="ECO:0000313" key="3">
    <source>
        <dbReference type="Proteomes" id="UP001528912"/>
    </source>
</evidence>
<evidence type="ECO:0000256" key="1">
    <source>
        <dbReference type="SAM" id="MobiDB-lite"/>
    </source>
</evidence>
<dbReference type="Proteomes" id="UP001528912">
    <property type="component" value="Unassembled WGS sequence"/>
</dbReference>
<reference evidence="2 3" key="1">
    <citation type="submission" date="2023-03" db="EMBL/GenBank/DDBJ databases">
        <title>YIM 133296 draft genome.</title>
        <authorList>
            <person name="Xiong L."/>
        </authorList>
    </citation>
    <scope>NUCLEOTIDE SEQUENCE [LARGE SCALE GENOMIC DNA]</scope>
    <source>
        <strain evidence="2 3">YIM 133296</strain>
    </source>
</reference>
<protein>
    <submittedName>
        <fullName evidence="2">Uncharacterized protein</fullName>
    </submittedName>
</protein>
<organism evidence="2 3">
    <name type="scientific">Luteipulveratus flavus</name>
    <dbReference type="NCBI Taxonomy" id="3031728"/>
    <lineage>
        <taxon>Bacteria</taxon>
        <taxon>Bacillati</taxon>
        <taxon>Actinomycetota</taxon>
        <taxon>Actinomycetes</taxon>
        <taxon>Micrococcales</taxon>
        <taxon>Dermacoccaceae</taxon>
        <taxon>Luteipulveratus</taxon>
    </lineage>
</organism>
<accession>A0ABT6C3Z3</accession>
<proteinExistence type="predicted"/>
<dbReference type="RefSeq" id="WP_277191240.1">
    <property type="nucleotide sequence ID" value="NZ_JAROAV010000012.1"/>
</dbReference>
<feature type="region of interest" description="Disordered" evidence="1">
    <location>
        <begin position="97"/>
        <end position="119"/>
    </location>
</feature>
<evidence type="ECO:0000313" key="2">
    <source>
        <dbReference type="EMBL" id="MDF8263528.1"/>
    </source>
</evidence>
<feature type="compositionally biased region" description="Basic and acidic residues" evidence="1">
    <location>
        <begin position="97"/>
        <end position="107"/>
    </location>
</feature>